<evidence type="ECO:0000313" key="1">
    <source>
        <dbReference type="EMBL" id="MCI43973.1"/>
    </source>
</evidence>
<reference evidence="1 2" key="1">
    <citation type="journal article" date="2018" name="Front. Plant Sci.">
        <title>Red Clover (Trifolium pratense) and Zigzag Clover (T. medium) - A Picture of Genomic Similarities and Differences.</title>
        <authorList>
            <person name="Dluhosova J."/>
            <person name="Istvanek J."/>
            <person name="Nedelnik J."/>
            <person name="Repkova J."/>
        </authorList>
    </citation>
    <scope>NUCLEOTIDE SEQUENCE [LARGE SCALE GENOMIC DNA]</scope>
    <source>
        <strain evidence="2">cv. 10/8</strain>
        <tissue evidence="1">Leaf</tissue>
    </source>
</reference>
<dbReference type="Proteomes" id="UP000265520">
    <property type="component" value="Unassembled WGS sequence"/>
</dbReference>
<keyword evidence="2" id="KW-1185">Reference proteome</keyword>
<proteinExistence type="predicted"/>
<name>A0A392S4X5_9FABA</name>
<accession>A0A392S4X5</accession>
<dbReference type="AlphaFoldDB" id="A0A392S4X5"/>
<evidence type="ECO:0000313" key="2">
    <source>
        <dbReference type="Proteomes" id="UP000265520"/>
    </source>
</evidence>
<sequence>YISFEEAEHVESRYVGEGFCFYPLGKVINSDDEVFAMRESCREWSEDIHAPPGERLRR</sequence>
<dbReference type="EMBL" id="LXQA010324353">
    <property type="protein sequence ID" value="MCI43973.1"/>
    <property type="molecule type" value="Genomic_DNA"/>
</dbReference>
<comment type="caution">
    <text evidence="1">The sequence shown here is derived from an EMBL/GenBank/DDBJ whole genome shotgun (WGS) entry which is preliminary data.</text>
</comment>
<feature type="non-terminal residue" evidence="1">
    <location>
        <position position="1"/>
    </location>
</feature>
<protein>
    <submittedName>
        <fullName evidence="1">Uncharacterized protein</fullName>
    </submittedName>
</protein>
<organism evidence="1 2">
    <name type="scientific">Trifolium medium</name>
    <dbReference type="NCBI Taxonomy" id="97028"/>
    <lineage>
        <taxon>Eukaryota</taxon>
        <taxon>Viridiplantae</taxon>
        <taxon>Streptophyta</taxon>
        <taxon>Embryophyta</taxon>
        <taxon>Tracheophyta</taxon>
        <taxon>Spermatophyta</taxon>
        <taxon>Magnoliopsida</taxon>
        <taxon>eudicotyledons</taxon>
        <taxon>Gunneridae</taxon>
        <taxon>Pentapetalae</taxon>
        <taxon>rosids</taxon>
        <taxon>fabids</taxon>
        <taxon>Fabales</taxon>
        <taxon>Fabaceae</taxon>
        <taxon>Papilionoideae</taxon>
        <taxon>50 kb inversion clade</taxon>
        <taxon>NPAAA clade</taxon>
        <taxon>Hologalegina</taxon>
        <taxon>IRL clade</taxon>
        <taxon>Trifolieae</taxon>
        <taxon>Trifolium</taxon>
    </lineage>
</organism>